<keyword evidence="8" id="KW-0675">Receptor</keyword>
<evidence type="ECO:0000256" key="1">
    <source>
        <dbReference type="ARBA" id="ARBA00004123"/>
    </source>
</evidence>
<comment type="caution">
    <text evidence="13">The sequence shown here is derived from an EMBL/GenBank/DDBJ whole genome shotgun (WGS) entry which is preliminary data.</text>
</comment>
<evidence type="ECO:0000256" key="6">
    <source>
        <dbReference type="ARBA" id="ARBA00023125"/>
    </source>
</evidence>
<evidence type="ECO:0000256" key="10">
    <source>
        <dbReference type="SAM" id="MobiDB-lite"/>
    </source>
</evidence>
<evidence type="ECO:0000259" key="11">
    <source>
        <dbReference type="PROSITE" id="PS51030"/>
    </source>
</evidence>
<dbReference type="PANTHER" id="PTHR24086">
    <property type="entry name" value="NUCLEAR RECEPTOR SUBFAMILY 5 GROUP A"/>
    <property type="match status" value="1"/>
</dbReference>
<dbReference type="SUPFAM" id="SSF48508">
    <property type="entry name" value="Nuclear receptor ligand-binding domain"/>
    <property type="match status" value="1"/>
</dbReference>
<keyword evidence="14" id="KW-1185">Reference proteome</keyword>
<dbReference type="PANTHER" id="PTHR24086:SF25">
    <property type="entry name" value="NUCLEAR HORMONE RECEPTOR FTZ-F1 BETA"/>
    <property type="match status" value="1"/>
</dbReference>
<feature type="compositionally biased region" description="Low complexity" evidence="10">
    <location>
        <begin position="207"/>
        <end position="216"/>
    </location>
</feature>
<evidence type="ECO:0000259" key="12">
    <source>
        <dbReference type="PROSITE" id="PS51843"/>
    </source>
</evidence>
<evidence type="ECO:0000256" key="4">
    <source>
        <dbReference type="ARBA" id="ARBA00022833"/>
    </source>
</evidence>
<feature type="region of interest" description="Disordered" evidence="10">
    <location>
        <begin position="1"/>
        <end position="256"/>
    </location>
</feature>
<name>A0A553NFC3_TIGCA</name>
<protein>
    <recommendedName>
        <fullName evidence="15">NR LBD domain-containing protein</fullName>
    </recommendedName>
</protein>
<keyword evidence="6" id="KW-0238">DNA-binding</keyword>
<accession>A0A553NFC3</accession>
<dbReference type="SMART" id="SM00430">
    <property type="entry name" value="HOLI"/>
    <property type="match status" value="1"/>
</dbReference>
<evidence type="ECO:0000256" key="7">
    <source>
        <dbReference type="ARBA" id="ARBA00023163"/>
    </source>
</evidence>
<feature type="compositionally biased region" description="Acidic residues" evidence="10">
    <location>
        <begin position="131"/>
        <end position="163"/>
    </location>
</feature>
<dbReference type="Pfam" id="PF00105">
    <property type="entry name" value="zf-C4"/>
    <property type="match status" value="1"/>
</dbReference>
<dbReference type="InterPro" id="IPR016355">
    <property type="entry name" value="NR5-like"/>
</dbReference>
<dbReference type="Gene3D" id="3.30.50.10">
    <property type="entry name" value="Erythroid Transcription Factor GATA-1, subunit A"/>
    <property type="match status" value="1"/>
</dbReference>
<feature type="domain" description="NR LBD" evidence="12">
    <location>
        <begin position="697"/>
        <end position="925"/>
    </location>
</feature>
<dbReference type="InterPro" id="IPR001628">
    <property type="entry name" value="Znf_hrmn_rcpt"/>
</dbReference>
<feature type="compositionally biased region" description="Low complexity" evidence="10">
    <location>
        <begin position="517"/>
        <end position="526"/>
    </location>
</feature>
<sequence length="949" mass="103736">MKEIENSLVESSSQVEQPSSSSTFVRSQTTLEQAELQEHLRGEPRRATPVPVALSGEKAPLSHLWRRGGNARTSATSTQRTTSAMAVASVGPARKDGEAGGGGGGRRIPEQEDAMLFQTKGRLGELLRGEAEDEQEEDEAEGDDDDDDEEEEEDEETGEDEEDGRTRRRREQQLLKKPVECSFASSSFNNSSGATPHVKTSAAEPTSSSYSVHSSVLRQSADSNSNMTISSECDDDRGVGSGGDMAMEEDSPTPMNLSPAHRNEAFCKGVSTIVHNSPQPNLCAKMRLKKQRLEAAAAALLAANTNNAVNLVKADSNDNQMQTDSSQSNGVTALLNGNNNSAWIDQNSALHKLAEAAERKQEEEMMEIEAASAGSSTPRGADSDTPTSGSPRPQLNVIPHRFHHKLNAHMEFEVSSTGATPTASPLTARHLVKGGTTPSPDSAIHSAYYSPTQSPVQSRHLSGFSSPFSLRTTPSLSRNNSDASQYGGSHSSAATSPLSPTHQSPTHSPVQSRHLHLPALPSSPLPRTVQNKKNYVCLRGAQCPISIATRKKCPACRFDKCLKTGMKLEAIREDRTRGGRSTYQCSYTLPAGINGKPNQAPSGPAEQSPLPPGLPSVPLPLKREMLEDQAHFNEVTSSTMTNAYVSNNASSRKVPDRARTLNLECAPPTLHAPMENPHQTIPEETDLSLGDTAPKMGVPPLLQKIMDVEHLWFSSRPLESRLNSSGMGEVDMVQNLTVMADKRLYKLVKWCKSLPLFKNILIDDQIALLINAWCELLVFSCCYRSIGSPGLIRVSNEKSLSLEMAREYGIENCVEKMLNFTEQLRRLKVDYYEYVSMKVIVLLTSDASGLKEPEHVRDSQEKVVQSLQKYTTLNYSSLPAKFGELLLRIPELQRVCQVGKEMLCPRQQAQVLTVLFRGLDQLRPHKTIITSSTTCEILVESKLWNDCNG</sequence>
<evidence type="ECO:0000256" key="5">
    <source>
        <dbReference type="ARBA" id="ARBA00023015"/>
    </source>
</evidence>
<dbReference type="PROSITE" id="PS51030">
    <property type="entry name" value="NUCLEAR_REC_DBD_2"/>
    <property type="match status" value="1"/>
</dbReference>
<keyword evidence="4" id="KW-0862">Zinc</keyword>
<dbReference type="PRINTS" id="PR00398">
    <property type="entry name" value="STRDHORMONER"/>
</dbReference>
<reference evidence="13 14" key="1">
    <citation type="journal article" date="2018" name="Nat. Ecol. Evol.">
        <title>Genomic signatures of mitonuclear coevolution across populations of Tigriopus californicus.</title>
        <authorList>
            <person name="Barreto F.S."/>
            <person name="Watson E.T."/>
            <person name="Lima T.G."/>
            <person name="Willett C.S."/>
            <person name="Edmands S."/>
            <person name="Li W."/>
            <person name="Burton R.S."/>
        </authorList>
    </citation>
    <scope>NUCLEOTIDE SEQUENCE [LARGE SCALE GENOMIC DNA]</scope>
    <source>
        <strain evidence="13 14">San Diego</strain>
    </source>
</reference>
<evidence type="ECO:0000256" key="8">
    <source>
        <dbReference type="ARBA" id="ARBA00023170"/>
    </source>
</evidence>
<feature type="region of interest" description="Disordered" evidence="10">
    <location>
        <begin position="592"/>
        <end position="613"/>
    </location>
</feature>
<gene>
    <name evidence="13" type="ORF">TCAL_04002</name>
</gene>
<keyword evidence="5" id="KW-0805">Transcription regulation</keyword>
<dbReference type="InterPro" id="IPR000536">
    <property type="entry name" value="Nucl_hrmn_rcpt_lig-bd"/>
</dbReference>
<feature type="compositionally biased region" description="Low complexity" evidence="10">
    <location>
        <begin position="182"/>
        <end position="192"/>
    </location>
</feature>
<feature type="domain" description="Nuclear receptor" evidence="11">
    <location>
        <begin position="527"/>
        <end position="573"/>
    </location>
</feature>
<evidence type="ECO:0000313" key="13">
    <source>
        <dbReference type="EMBL" id="TRY64152.1"/>
    </source>
</evidence>
<evidence type="ECO:0008006" key="15">
    <source>
        <dbReference type="Google" id="ProtNLM"/>
    </source>
</evidence>
<keyword evidence="2" id="KW-0479">Metal-binding</keyword>
<feature type="compositionally biased region" description="Basic and acidic residues" evidence="10">
    <location>
        <begin position="36"/>
        <end position="46"/>
    </location>
</feature>
<dbReference type="InterPro" id="IPR001723">
    <property type="entry name" value="Nuclear_hrmn_rcpt"/>
</dbReference>
<feature type="compositionally biased region" description="Low complexity" evidence="10">
    <location>
        <begin position="7"/>
        <end position="22"/>
    </location>
</feature>
<dbReference type="CDD" id="cd06930">
    <property type="entry name" value="NR_LBD_F2"/>
    <property type="match status" value="1"/>
</dbReference>
<feature type="compositionally biased region" description="Polar residues" evidence="10">
    <location>
        <begin position="374"/>
        <end position="393"/>
    </location>
</feature>
<keyword evidence="7" id="KW-0804">Transcription</keyword>
<evidence type="ECO:0000313" key="14">
    <source>
        <dbReference type="Proteomes" id="UP000318571"/>
    </source>
</evidence>
<dbReference type="AlphaFoldDB" id="A0A553NFC3"/>
<feature type="compositionally biased region" description="Polar residues" evidence="10">
    <location>
        <begin position="449"/>
        <end position="511"/>
    </location>
</feature>
<dbReference type="PROSITE" id="PS51843">
    <property type="entry name" value="NR_LBD"/>
    <property type="match status" value="1"/>
</dbReference>
<dbReference type="GO" id="GO:0008270">
    <property type="term" value="F:zinc ion binding"/>
    <property type="evidence" value="ECO:0007669"/>
    <property type="project" value="UniProtKB-KW"/>
</dbReference>
<dbReference type="InterPro" id="IPR013088">
    <property type="entry name" value="Znf_NHR/GATA"/>
</dbReference>
<dbReference type="GO" id="GO:0004879">
    <property type="term" value="F:nuclear receptor activity"/>
    <property type="evidence" value="ECO:0007669"/>
    <property type="project" value="InterPro"/>
</dbReference>
<feature type="region of interest" description="Disordered" evidence="10">
    <location>
        <begin position="430"/>
        <end position="528"/>
    </location>
</feature>
<dbReference type="InterPro" id="IPR035500">
    <property type="entry name" value="NHR-like_dom_sf"/>
</dbReference>
<dbReference type="STRING" id="6832.A0A553NFC3"/>
<comment type="subcellular location">
    <subcellularLocation>
        <location evidence="1">Nucleus</location>
    </subcellularLocation>
</comment>
<dbReference type="Pfam" id="PF00104">
    <property type="entry name" value="Hormone_recep"/>
    <property type="match status" value="1"/>
</dbReference>
<evidence type="ECO:0000256" key="9">
    <source>
        <dbReference type="ARBA" id="ARBA00023242"/>
    </source>
</evidence>
<dbReference type="SMART" id="SM00399">
    <property type="entry name" value="ZnF_C4"/>
    <property type="match status" value="1"/>
</dbReference>
<dbReference type="GO" id="GO:0043565">
    <property type="term" value="F:sequence-specific DNA binding"/>
    <property type="evidence" value="ECO:0007669"/>
    <property type="project" value="InterPro"/>
</dbReference>
<feature type="compositionally biased region" description="Polar residues" evidence="10">
    <location>
        <begin position="217"/>
        <end position="231"/>
    </location>
</feature>
<dbReference type="EMBL" id="VCGU01000458">
    <property type="protein sequence ID" value="TRY64152.1"/>
    <property type="molecule type" value="Genomic_DNA"/>
</dbReference>
<proteinExistence type="predicted"/>
<evidence type="ECO:0000256" key="3">
    <source>
        <dbReference type="ARBA" id="ARBA00022771"/>
    </source>
</evidence>
<keyword evidence="3" id="KW-0863">Zinc-finger</keyword>
<feature type="region of interest" description="Disordered" evidence="10">
    <location>
        <begin position="357"/>
        <end position="396"/>
    </location>
</feature>
<dbReference type="Proteomes" id="UP000318571">
    <property type="component" value="Chromosome 10"/>
</dbReference>
<dbReference type="GO" id="GO:0005634">
    <property type="term" value="C:nucleus"/>
    <property type="evidence" value="ECO:0007669"/>
    <property type="project" value="UniProtKB-SubCell"/>
</dbReference>
<keyword evidence="9" id="KW-0539">Nucleus</keyword>
<evidence type="ECO:0000256" key="2">
    <source>
        <dbReference type="ARBA" id="ARBA00022723"/>
    </source>
</evidence>
<feature type="compositionally biased region" description="Low complexity" evidence="10">
    <location>
        <begin position="71"/>
        <end position="84"/>
    </location>
</feature>
<feature type="compositionally biased region" description="Polar residues" evidence="10">
    <location>
        <begin position="23"/>
        <end position="32"/>
    </location>
</feature>
<dbReference type="Gene3D" id="1.10.565.10">
    <property type="entry name" value="Retinoid X Receptor"/>
    <property type="match status" value="1"/>
</dbReference>
<organism evidence="13 14">
    <name type="scientific">Tigriopus californicus</name>
    <name type="common">Marine copepod</name>
    <dbReference type="NCBI Taxonomy" id="6832"/>
    <lineage>
        <taxon>Eukaryota</taxon>
        <taxon>Metazoa</taxon>
        <taxon>Ecdysozoa</taxon>
        <taxon>Arthropoda</taxon>
        <taxon>Crustacea</taxon>
        <taxon>Multicrustacea</taxon>
        <taxon>Hexanauplia</taxon>
        <taxon>Copepoda</taxon>
        <taxon>Harpacticoida</taxon>
        <taxon>Harpacticidae</taxon>
        <taxon>Tigriopus</taxon>
    </lineage>
</organism>